<feature type="region of interest" description="Disordered" evidence="8">
    <location>
        <begin position="39"/>
        <end position="59"/>
    </location>
</feature>
<dbReference type="KEGG" id="sxa:FMM02_00495"/>
<accession>A0A516INS6</accession>
<dbReference type="InterPro" id="IPR036895">
    <property type="entry name" value="Uracil-DNA_glycosylase-like_sf"/>
</dbReference>
<evidence type="ECO:0000256" key="4">
    <source>
        <dbReference type="ARBA" id="ARBA00022801"/>
    </source>
</evidence>
<evidence type="ECO:0000256" key="3">
    <source>
        <dbReference type="ARBA" id="ARBA00022763"/>
    </source>
</evidence>
<dbReference type="PANTHER" id="PTHR33693">
    <property type="entry name" value="TYPE-5 URACIL-DNA GLYCOSYLASE"/>
    <property type="match status" value="1"/>
</dbReference>
<evidence type="ECO:0000256" key="7">
    <source>
        <dbReference type="ARBA" id="ARBA00023204"/>
    </source>
</evidence>
<evidence type="ECO:0000256" key="6">
    <source>
        <dbReference type="ARBA" id="ARBA00023014"/>
    </source>
</evidence>
<keyword evidence="2" id="KW-0479">Metal-binding</keyword>
<dbReference type="InterPro" id="IPR051536">
    <property type="entry name" value="UDG_Type-4/5"/>
</dbReference>
<dbReference type="RefSeq" id="WP_147493033.1">
    <property type="nucleotide sequence ID" value="NZ_CP041659.1"/>
</dbReference>
<dbReference type="GO" id="GO:0006281">
    <property type="term" value="P:DNA repair"/>
    <property type="evidence" value="ECO:0007669"/>
    <property type="project" value="UniProtKB-KW"/>
</dbReference>
<evidence type="ECO:0000259" key="9">
    <source>
        <dbReference type="SMART" id="SM00986"/>
    </source>
</evidence>
<protein>
    <submittedName>
        <fullName evidence="10">Uracil-DNA glycosylase</fullName>
    </submittedName>
</protein>
<feature type="domain" description="Uracil-DNA glycosylase-like" evidence="9">
    <location>
        <begin position="89"/>
        <end position="231"/>
    </location>
</feature>
<evidence type="ECO:0000256" key="8">
    <source>
        <dbReference type="SAM" id="MobiDB-lite"/>
    </source>
</evidence>
<keyword evidence="5" id="KW-0408">Iron</keyword>
<name>A0A516INS6_9SPHN</name>
<sequence length="238" mass="25696">MGREMQENDGQIGRDSAASLIGWWIEAGVDCPAMDMPRGWLKGEEPRPTALAGPDETPAAPPATLEEFQAWVGSAQGLPMDRPGAVRVLPRGKASAPIMLMGDLPSADEAADGQPIGGQAWQLGQKMLQAIGVAPSEAYLASLSCFHSPGARFNGDLEACGKMAREHIRLAKPERLVLFGDAPARALLGEPLPRARGKIHKVEGVRTIATFHPRWLLQRPSDKALAWRDLLLLMEKDD</sequence>
<dbReference type="Pfam" id="PF03167">
    <property type="entry name" value="UDG"/>
    <property type="match status" value="1"/>
</dbReference>
<proteinExistence type="predicted"/>
<dbReference type="Proteomes" id="UP000321857">
    <property type="component" value="Chromosome"/>
</dbReference>
<dbReference type="InterPro" id="IPR005122">
    <property type="entry name" value="Uracil-DNA_glycosylase-like"/>
</dbReference>
<keyword evidence="4" id="KW-0378">Hydrolase</keyword>
<evidence type="ECO:0000256" key="1">
    <source>
        <dbReference type="ARBA" id="ARBA00022485"/>
    </source>
</evidence>
<dbReference type="SMART" id="SM00986">
    <property type="entry name" value="UDG"/>
    <property type="match status" value="1"/>
</dbReference>
<reference evidence="10 11" key="1">
    <citation type="submission" date="2019-07" db="EMBL/GenBank/DDBJ databases">
        <title>Sphingomonas AE3 Genome sequencing and assembly.</title>
        <authorList>
            <person name="Kim H."/>
        </authorList>
    </citation>
    <scope>NUCLEOTIDE SEQUENCE [LARGE SCALE GENOMIC DNA]</scope>
    <source>
        <strain evidence="10 11">AE3</strain>
    </source>
</reference>
<evidence type="ECO:0000313" key="11">
    <source>
        <dbReference type="Proteomes" id="UP000321857"/>
    </source>
</evidence>
<dbReference type="GO" id="GO:0046872">
    <property type="term" value="F:metal ion binding"/>
    <property type="evidence" value="ECO:0007669"/>
    <property type="project" value="UniProtKB-KW"/>
</dbReference>
<organism evidence="10 11">
    <name type="scientific">Sphingomonas xanthus</name>
    <dbReference type="NCBI Taxonomy" id="2594473"/>
    <lineage>
        <taxon>Bacteria</taxon>
        <taxon>Pseudomonadati</taxon>
        <taxon>Pseudomonadota</taxon>
        <taxon>Alphaproteobacteria</taxon>
        <taxon>Sphingomonadales</taxon>
        <taxon>Sphingomonadaceae</taxon>
        <taxon>Sphingomonas</taxon>
    </lineage>
</organism>
<dbReference type="SMART" id="SM00987">
    <property type="entry name" value="UreE_C"/>
    <property type="match status" value="1"/>
</dbReference>
<dbReference type="SUPFAM" id="SSF52141">
    <property type="entry name" value="Uracil-DNA glycosylase-like"/>
    <property type="match status" value="1"/>
</dbReference>
<dbReference type="PANTHER" id="PTHR33693:SF1">
    <property type="entry name" value="TYPE-4 URACIL-DNA GLYCOSYLASE"/>
    <property type="match status" value="1"/>
</dbReference>
<gene>
    <name evidence="10" type="ORF">FMM02_00495</name>
</gene>
<evidence type="ECO:0000256" key="5">
    <source>
        <dbReference type="ARBA" id="ARBA00023004"/>
    </source>
</evidence>
<evidence type="ECO:0000313" key="10">
    <source>
        <dbReference type="EMBL" id="QDP18570.1"/>
    </source>
</evidence>
<dbReference type="AlphaFoldDB" id="A0A516INS6"/>
<keyword evidence="6" id="KW-0411">Iron-sulfur</keyword>
<dbReference type="EMBL" id="CP041659">
    <property type="protein sequence ID" value="QDP18570.1"/>
    <property type="molecule type" value="Genomic_DNA"/>
</dbReference>
<keyword evidence="7" id="KW-0234">DNA repair</keyword>
<evidence type="ECO:0000256" key="2">
    <source>
        <dbReference type="ARBA" id="ARBA00022723"/>
    </source>
</evidence>
<keyword evidence="3" id="KW-0227">DNA damage</keyword>
<dbReference type="GO" id="GO:0097506">
    <property type="term" value="F:deaminated base DNA N-glycosylase activity"/>
    <property type="evidence" value="ECO:0007669"/>
    <property type="project" value="UniProtKB-ARBA"/>
</dbReference>
<keyword evidence="11" id="KW-1185">Reference proteome</keyword>
<dbReference type="GO" id="GO:0051539">
    <property type="term" value="F:4 iron, 4 sulfur cluster binding"/>
    <property type="evidence" value="ECO:0007669"/>
    <property type="project" value="UniProtKB-KW"/>
</dbReference>
<dbReference type="Gene3D" id="3.40.470.10">
    <property type="entry name" value="Uracil-DNA glycosylase-like domain"/>
    <property type="match status" value="1"/>
</dbReference>
<dbReference type="CDD" id="cd10030">
    <property type="entry name" value="UDG-F4_TTUDGA_SPO1dp_like"/>
    <property type="match status" value="1"/>
</dbReference>
<keyword evidence="1" id="KW-0004">4Fe-4S</keyword>
<dbReference type="OrthoDB" id="5290748at2"/>